<keyword evidence="1" id="KW-0812">Transmembrane</keyword>
<dbReference type="AlphaFoldDB" id="A0A9W4NK02"/>
<keyword evidence="3" id="KW-1185">Reference proteome</keyword>
<proteinExistence type="predicted"/>
<dbReference type="OrthoDB" id="4361504at2759"/>
<gene>
    <name evidence="2" type="ORF">PSALAMII_LOCUS6158</name>
</gene>
<feature type="transmembrane region" description="Helical" evidence="1">
    <location>
        <begin position="29"/>
        <end position="50"/>
    </location>
</feature>
<comment type="caution">
    <text evidence="2">The sequence shown here is derived from an EMBL/GenBank/DDBJ whole genome shotgun (WGS) entry which is preliminary data.</text>
</comment>
<organism evidence="2 3">
    <name type="scientific">Penicillium salamii</name>
    <dbReference type="NCBI Taxonomy" id="1612424"/>
    <lineage>
        <taxon>Eukaryota</taxon>
        <taxon>Fungi</taxon>
        <taxon>Dikarya</taxon>
        <taxon>Ascomycota</taxon>
        <taxon>Pezizomycotina</taxon>
        <taxon>Eurotiomycetes</taxon>
        <taxon>Eurotiomycetidae</taxon>
        <taxon>Eurotiales</taxon>
        <taxon>Aspergillaceae</taxon>
        <taxon>Penicillium</taxon>
    </lineage>
</organism>
<accession>A0A9W4NK02</accession>
<evidence type="ECO:0000313" key="3">
    <source>
        <dbReference type="Proteomes" id="UP001152649"/>
    </source>
</evidence>
<protein>
    <submittedName>
        <fullName evidence="2">Uncharacterized protein</fullName>
    </submittedName>
</protein>
<feature type="transmembrane region" description="Helical" evidence="1">
    <location>
        <begin position="98"/>
        <end position="120"/>
    </location>
</feature>
<sequence>MSVAWKDKTITSWCLEAVPRSERKWLSFLSLRFGTVLCNIIAMVCFAWAMEQHHKGFVSTDGLGESWAGINLGTSTYGFIWSTIFLIVVFCNCAVHPGVIIAFDSLAFCAQVITICFYLNELVGYHLGGYGTYTTYDGNKLYGVECLGCSVVLFAIAFNLLLLVRASRACHAHRKTGKMETKHSIDA</sequence>
<reference evidence="2" key="1">
    <citation type="submission" date="2021-07" db="EMBL/GenBank/DDBJ databases">
        <authorList>
            <person name="Branca A.L. A."/>
        </authorList>
    </citation>
    <scope>NUCLEOTIDE SEQUENCE</scope>
</reference>
<keyword evidence="1" id="KW-0472">Membrane</keyword>
<evidence type="ECO:0000313" key="2">
    <source>
        <dbReference type="EMBL" id="CAG8385353.1"/>
    </source>
</evidence>
<keyword evidence="1" id="KW-1133">Transmembrane helix</keyword>
<feature type="transmembrane region" description="Helical" evidence="1">
    <location>
        <begin position="70"/>
        <end position="91"/>
    </location>
</feature>
<dbReference type="Proteomes" id="UP001152649">
    <property type="component" value="Unassembled WGS sequence"/>
</dbReference>
<evidence type="ECO:0000256" key="1">
    <source>
        <dbReference type="SAM" id="Phobius"/>
    </source>
</evidence>
<name>A0A9W4NK02_9EURO</name>
<dbReference type="EMBL" id="CAJVPG010000266">
    <property type="protein sequence ID" value="CAG8385353.1"/>
    <property type="molecule type" value="Genomic_DNA"/>
</dbReference>
<feature type="transmembrane region" description="Helical" evidence="1">
    <location>
        <begin position="140"/>
        <end position="164"/>
    </location>
</feature>